<organism evidence="4 5">
    <name type="scientific">Clostridium perfringens</name>
    <dbReference type="NCBI Taxonomy" id="1502"/>
    <lineage>
        <taxon>Bacteria</taxon>
        <taxon>Bacillati</taxon>
        <taxon>Bacillota</taxon>
        <taxon>Clostridia</taxon>
        <taxon>Eubacteriales</taxon>
        <taxon>Clostridiaceae</taxon>
        <taxon>Clostridium</taxon>
    </lineage>
</organism>
<reference evidence="4 5" key="1">
    <citation type="submission" date="2016-01" db="EMBL/GenBank/DDBJ databases">
        <authorList>
            <person name="Oliw E.H."/>
        </authorList>
    </citation>
    <scope>NUCLEOTIDE SEQUENCE [LARGE SCALE GENOMIC DNA]</scope>
    <source>
        <strain evidence="4 5">MJR7757A</strain>
    </source>
</reference>
<dbReference type="Proteomes" id="UP000070646">
    <property type="component" value="Unassembled WGS sequence"/>
</dbReference>
<feature type="domain" description="Nucleotidyl transferase" evidence="3">
    <location>
        <begin position="9"/>
        <end position="227"/>
    </location>
</feature>
<keyword evidence="1" id="KW-0808">Transferase</keyword>
<dbReference type="AlphaFoldDB" id="A0A133N2Z4"/>
<keyword evidence="2" id="KW-0548">Nucleotidyltransferase</keyword>
<evidence type="ECO:0000256" key="2">
    <source>
        <dbReference type="ARBA" id="ARBA00022695"/>
    </source>
</evidence>
<comment type="caution">
    <text evidence="4">The sequence shown here is derived from an EMBL/GenBank/DDBJ whole genome shotgun (WGS) entry which is preliminary data.</text>
</comment>
<protein>
    <recommendedName>
        <fullName evidence="3">Nucleotidyl transferase domain-containing protein</fullName>
    </recommendedName>
</protein>
<dbReference type="PANTHER" id="PTHR43584:SF8">
    <property type="entry name" value="N-ACETYLMURAMATE ALPHA-1-PHOSPHATE URIDYLYLTRANSFERASE"/>
    <property type="match status" value="1"/>
</dbReference>
<dbReference type="Pfam" id="PF00483">
    <property type="entry name" value="NTP_transferase"/>
    <property type="match status" value="1"/>
</dbReference>
<dbReference type="SUPFAM" id="SSF53448">
    <property type="entry name" value="Nucleotide-diphospho-sugar transferases"/>
    <property type="match status" value="1"/>
</dbReference>
<dbReference type="Gene3D" id="3.90.550.10">
    <property type="entry name" value="Spore Coat Polysaccharide Biosynthesis Protein SpsA, Chain A"/>
    <property type="match status" value="1"/>
</dbReference>
<dbReference type="PATRIC" id="fig|1502.174.peg.2062"/>
<evidence type="ECO:0000256" key="1">
    <source>
        <dbReference type="ARBA" id="ARBA00022679"/>
    </source>
</evidence>
<dbReference type="EMBL" id="LRPU01000099">
    <property type="protein sequence ID" value="KXA10593.1"/>
    <property type="molecule type" value="Genomic_DNA"/>
</dbReference>
<sequence length="305" mass="35306">MKVDKITLVIMAAGMGSRYGGLKQIDKIGPNGETIIEYSIYDAIKAGVTKVVFIIKKDIFQKFRETIGFKIENIIDTEYVFQEVDNLDKEFKGRFKRVKPWGTGHAILCCKGFIEEPFIVINSDDFYGRETYRILCEEIKKSTCDSEYFMVGFSVSKTLTDFGSVSRGICDLNFKGELISIKEKTKIMKKENSIFYEEDGEYHNIPKNTLVSMNIWGLKPSIFTELEDKFFAFLKDKSIDQCKGEFYLPKAIDELIKEDKVNVKVLKTNEQWYGVTYKEDKEKVSNSLKKLSGDIYPFNLWEEFK</sequence>
<accession>A0A133N2Z4</accession>
<name>A0A133N2Z4_CLOPF</name>
<dbReference type="PANTHER" id="PTHR43584">
    <property type="entry name" value="NUCLEOTIDYL TRANSFERASE"/>
    <property type="match status" value="1"/>
</dbReference>
<dbReference type="InterPro" id="IPR005835">
    <property type="entry name" value="NTP_transferase_dom"/>
</dbReference>
<dbReference type="InterPro" id="IPR050065">
    <property type="entry name" value="GlmU-like"/>
</dbReference>
<dbReference type="InterPro" id="IPR029044">
    <property type="entry name" value="Nucleotide-diphossugar_trans"/>
</dbReference>
<evidence type="ECO:0000259" key="3">
    <source>
        <dbReference type="Pfam" id="PF00483"/>
    </source>
</evidence>
<gene>
    <name evidence="4" type="ORF">HMPREF3222_02048</name>
</gene>
<proteinExistence type="predicted"/>
<evidence type="ECO:0000313" key="4">
    <source>
        <dbReference type="EMBL" id="KXA10593.1"/>
    </source>
</evidence>
<evidence type="ECO:0000313" key="5">
    <source>
        <dbReference type="Proteomes" id="UP000070646"/>
    </source>
</evidence>
<dbReference type="GO" id="GO:0016779">
    <property type="term" value="F:nucleotidyltransferase activity"/>
    <property type="evidence" value="ECO:0007669"/>
    <property type="project" value="UniProtKB-KW"/>
</dbReference>